<name>A0A9E8RXB1_9BACI</name>
<dbReference type="PANTHER" id="PTHR31750">
    <property type="entry name" value="PROTEIN STAY-GREEN 1, CHLOROPLASTIC-RELATED"/>
    <property type="match status" value="1"/>
</dbReference>
<dbReference type="PANTHER" id="PTHR31750:SF4">
    <property type="entry name" value="LP06106P"/>
    <property type="match status" value="1"/>
</dbReference>
<accession>A0A9E8RXB1</accession>
<dbReference type="RefSeq" id="WP_275417144.1">
    <property type="nucleotide sequence ID" value="NZ_CP106878.1"/>
</dbReference>
<evidence type="ECO:0000256" key="1">
    <source>
        <dbReference type="ARBA" id="ARBA00022946"/>
    </source>
</evidence>
<keyword evidence="1" id="KW-0809">Transit peptide</keyword>
<reference evidence="3" key="1">
    <citation type="submission" date="2022-09" db="EMBL/GenBank/DDBJ databases">
        <title>Complete Genomes of Fervidibacillus albus and Fervidibacillus halotolerans isolated from tidal flat sediments.</title>
        <authorList>
            <person name="Kwon K.K."/>
            <person name="Yang S.-H."/>
            <person name="Park M.J."/>
            <person name="Oh H.-M."/>
        </authorList>
    </citation>
    <scope>NUCLEOTIDE SEQUENCE</scope>
    <source>
        <strain evidence="3">MEBiC13591</strain>
    </source>
</reference>
<evidence type="ECO:0000313" key="4">
    <source>
        <dbReference type="Proteomes" id="UP001164718"/>
    </source>
</evidence>
<dbReference type="Proteomes" id="UP001164718">
    <property type="component" value="Chromosome"/>
</dbReference>
<dbReference type="AlphaFoldDB" id="A0A9E8RXB1"/>
<feature type="domain" description="Staygreen protein" evidence="2">
    <location>
        <begin position="4"/>
        <end position="150"/>
    </location>
</feature>
<dbReference type="Pfam" id="PF12638">
    <property type="entry name" value="Staygreen"/>
    <property type="match status" value="1"/>
</dbReference>
<sequence>MQQFRLHNITVRIHPPANSKNPIVGRKYTLTHSDETGELFLDVGFVYNWQAIDWKLRDEVLAEWKWTPETGYYLFGTAYVDQGEFSEEQAERRFQIFNREMGTALRGMIQGDSPFFRNYPFLLTAPIYILFQSSYPQFHKIVSFGTVAQYV</sequence>
<gene>
    <name evidence="3" type="ORF">OE104_12450</name>
</gene>
<protein>
    <submittedName>
        <fullName evidence="3">Staygreen family protein</fullName>
    </submittedName>
</protein>
<keyword evidence="4" id="KW-1185">Reference proteome</keyword>
<dbReference type="EMBL" id="CP106878">
    <property type="protein sequence ID" value="WAA09362.1"/>
    <property type="molecule type" value="Genomic_DNA"/>
</dbReference>
<dbReference type="KEGG" id="faf:OE104_12450"/>
<dbReference type="InterPro" id="IPR024438">
    <property type="entry name" value="Staygreen"/>
</dbReference>
<evidence type="ECO:0000313" key="3">
    <source>
        <dbReference type="EMBL" id="WAA09362.1"/>
    </source>
</evidence>
<organism evidence="3 4">
    <name type="scientific">Fervidibacillus albus</name>
    <dbReference type="NCBI Taxonomy" id="2980026"/>
    <lineage>
        <taxon>Bacteria</taxon>
        <taxon>Bacillati</taxon>
        <taxon>Bacillota</taxon>
        <taxon>Bacilli</taxon>
        <taxon>Bacillales</taxon>
        <taxon>Bacillaceae</taxon>
        <taxon>Fervidibacillus</taxon>
    </lineage>
</organism>
<proteinExistence type="predicted"/>
<evidence type="ECO:0000259" key="2">
    <source>
        <dbReference type="Pfam" id="PF12638"/>
    </source>
</evidence>